<dbReference type="Pfam" id="PF13621">
    <property type="entry name" value="Cupin_8"/>
    <property type="match status" value="1"/>
</dbReference>
<sequence length="331" mass="37662">MRSLRQHVDPAAKLREAGLDVRRLPRHDDPAPEAVREAIADRSGPMVFPGLTDSWPARTRWTPENLAVTHGGRTVTALMNLPASGVLFPHDQRNYERTLPFAEFVHEMLATSADSPCYLAYTRAAELFPAHDYDFAPLTGDLPYSTDTRVWIGSAGTRSMLHSDLKDNFFCQIWGEKHVVLVPWEHARDVYPFPGNLVNSQVDVMEPDLDRFPRLRHATFYAGTVEPGDVLYMPRGCWHDIRSRTPSVSVNHWFGPPMTASDYASLLLRSGPRYWAATARDFLAHGLLRRREKTTFFFSPPSTGKRLFDLLRWGDFSRENDPSADRTRSPR</sequence>
<keyword evidence="3" id="KW-1185">Reference proteome</keyword>
<dbReference type="Gene3D" id="2.60.120.650">
    <property type="entry name" value="Cupin"/>
    <property type="match status" value="1"/>
</dbReference>
<accession>A0ABT4S6D8</accession>
<dbReference type="EMBL" id="JAPNNL010000011">
    <property type="protein sequence ID" value="MDA0632754.1"/>
    <property type="molecule type" value="Genomic_DNA"/>
</dbReference>
<feature type="domain" description="JmjC" evidence="1">
    <location>
        <begin position="117"/>
        <end position="271"/>
    </location>
</feature>
<reference evidence="2" key="1">
    <citation type="submission" date="2022-11" db="EMBL/GenBank/DDBJ databases">
        <title>Nonomuraea corallina sp. nov., a new species of the genus Nonomuraea isolated from sea side sediment in Thai sea.</title>
        <authorList>
            <person name="Ngamcharungchit C."/>
            <person name="Matsumoto A."/>
            <person name="Suriyachadkun C."/>
            <person name="Panbangred W."/>
            <person name="Inahashi Y."/>
            <person name="Intra B."/>
        </authorList>
    </citation>
    <scope>NUCLEOTIDE SEQUENCE</scope>
    <source>
        <strain evidence="2">MCN248</strain>
    </source>
</reference>
<comment type="caution">
    <text evidence="2">The sequence shown here is derived from an EMBL/GenBank/DDBJ whole genome shotgun (WGS) entry which is preliminary data.</text>
</comment>
<gene>
    <name evidence="2" type="ORF">OUY22_04940</name>
</gene>
<dbReference type="PROSITE" id="PS51184">
    <property type="entry name" value="JMJC"/>
    <property type="match status" value="1"/>
</dbReference>
<evidence type="ECO:0000313" key="3">
    <source>
        <dbReference type="Proteomes" id="UP001144036"/>
    </source>
</evidence>
<dbReference type="SUPFAM" id="SSF51197">
    <property type="entry name" value="Clavaminate synthase-like"/>
    <property type="match status" value="1"/>
</dbReference>
<dbReference type="InterPro" id="IPR003347">
    <property type="entry name" value="JmjC_dom"/>
</dbReference>
<evidence type="ECO:0000259" key="1">
    <source>
        <dbReference type="PROSITE" id="PS51184"/>
    </source>
</evidence>
<dbReference type="SMART" id="SM00558">
    <property type="entry name" value="JmjC"/>
    <property type="match status" value="1"/>
</dbReference>
<dbReference type="PANTHER" id="PTHR12461:SF105">
    <property type="entry name" value="HYPOXIA-INDUCIBLE FACTOR 1-ALPHA INHIBITOR"/>
    <property type="match status" value="1"/>
</dbReference>
<name>A0ABT4S6D8_9ACTN</name>
<organism evidence="2 3">
    <name type="scientific">Nonomuraea corallina</name>
    <dbReference type="NCBI Taxonomy" id="2989783"/>
    <lineage>
        <taxon>Bacteria</taxon>
        <taxon>Bacillati</taxon>
        <taxon>Actinomycetota</taxon>
        <taxon>Actinomycetes</taxon>
        <taxon>Streptosporangiales</taxon>
        <taxon>Streptosporangiaceae</taxon>
        <taxon>Nonomuraea</taxon>
    </lineage>
</organism>
<dbReference type="Proteomes" id="UP001144036">
    <property type="component" value="Unassembled WGS sequence"/>
</dbReference>
<proteinExistence type="predicted"/>
<dbReference type="InterPro" id="IPR041667">
    <property type="entry name" value="Cupin_8"/>
</dbReference>
<evidence type="ECO:0000313" key="2">
    <source>
        <dbReference type="EMBL" id="MDA0632754.1"/>
    </source>
</evidence>
<dbReference type="RefSeq" id="WP_270153538.1">
    <property type="nucleotide sequence ID" value="NZ_JAPNNL010000011.1"/>
</dbReference>
<dbReference type="PANTHER" id="PTHR12461">
    <property type="entry name" value="HYPOXIA-INDUCIBLE FACTOR 1 ALPHA INHIBITOR-RELATED"/>
    <property type="match status" value="1"/>
</dbReference>
<protein>
    <submittedName>
        <fullName evidence="2">Cupin-like domain-containing protein</fullName>
    </submittedName>
</protein>